<dbReference type="OrthoDB" id="121419at2157"/>
<dbReference type="InterPro" id="IPR010994">
    <property type="entry name" value="RuvA_2-like"/>
</dbReference>
<dbReference type="Gene3D" id="1.10.150.20">
    <property type="entry name" value="5' to 3' exonuclease, C-terminal subdomain"/>
    <property type="match status" value="1"/>
</dbReference>
<evidence type="ECO:0000256" key="5">
    <source>
        <dbReference type="ARBA" id="ARBA00023125"/>
    </source>
</evidence>
<dbReference type="InterPro" id="IPR006166">
    <property type="entry name" value="ERCC4_domain"/>
</dbReference>
<keyword evidence="1" id="KW-0540">Nuclease</keyword>
<proteinExistence type="predicted"/>
<dbReference type="PANTHER" id="PTHR10150:SF0">
    <property type="entry name" value="DNA REPAIR ENDONUCLEASE XPF"/>
    <property type="match status" value="1"/>
</dbReference>
<name>A0A2U9IEJ6_9CREN</name>
<dbReference type="GeneID" id="36831919"/>
<evidence type="ECO:0000256" key="6">
    <source>
        <dbReference type="ARBA" id="ARBA00023204"/>
    </source>
</evidence>
<dbReference type="InterPro" id="IPR053651">
    <property type="entry name" value="DNA_repair_endonuclease"/>
</dbReference>
<dbReference type="GO" id="GO:0003697">
    <property type="term" value="F:single-stranded DNA binding"/>
    <property type="evidence" value="ECO:0007669"/>
    <property type="project" value="TreeGrafter"/>
</dbReference>
<dbReference type="SUPFAM" id="SSF47781">
    <property type="entry name" value="RuvA domain 2-like"/>
    <property type="match status" value="1"/>
</dbReference>
<dbReference type="KEGG" id="abri:DFR85_07145"/>
<evidence type="ECO:0000313" key="8">
    <source>
        <dbReference type="EMBL" id="AWR94410.1"/>
    </source>
</evidence>
<evidence type="ECO:0000256" key="1">
    <source>
        <dbReference type="ARBA" id="ARBA00022722"/>
    </source>
</evidence>
<sequence>MMIRIYADDREEASGIPSILRSLGITVFLRQLSVGDYIVGDNIAVERKSVIDLVNSIFDKRFFDQIGRLTSSYDISFLLIEGNLNRIYKITNNWKAVNSALISVMTIQNLRVIYSIDKQESAEILKKLAEKFQLNDNKKKSISLHDKPKFENIKEEQEYIVESFPQIGEILAKKLLEKFGTIKNICNANISDIEKAIGSRKKAEEIYKIINTPYSSSENNSKKSLLDFI</sequence>
<evidence type="ECO:0000313" key="9">
    <source>
        <dbReference type="Proteomes" id="UP000248044"/>
    </source>
</evidence>
<dbReference type="PANTHER" id="PTHR10150">
    <property type="entry name" value="DNA REPAIR ENDONUCLEASE XPF"/>
    <property type="match status" value="1"/>
</dbReference>
<dbReference type="GO" id="GO:1901255">
    <property type="term" value="P:nucleotide-excision repair involved in interstrand cross-link repair"/>
    <property type="evidence" value="ECO:0007669"/>
    <property type="project" value="TreeGrafter"/>
</dbReference>
<evidence type="ECO:0000256" key="3">
    <source>
        <dbReference type="ARBA" id="ARBA00022763"/>
    </source>
</evidence>
<dbReference type="NCBIfam" id="NF040956">
    <property type="entry name" value="Arch_Xpf_endonucase"/>
    <property type="match status" value="1"/>
</dbReference>
<keyword evidence="9" id="KW-1185">Reference proteome</keyword>
<dbReference type="AlphaFoldDB" id="A0A2U9IEJ6"/>
<dbReference type="InterPro" id="IPR011335">
    <property type="entry name" value="Restrct_endonuc-II-like"/>
</dbReference>
<dbReference type="CDD" id="cd20075">
    <property type="entry name" value="XPF_nuclease_XPF_arch"/>
    <property type="match status" value="1"/>
</dbReference>
<feature type="domain" description="ERCC4" evidence="7">
    <location>
        <begin position="4"/>
        <end position="84"/>
    </location>
</feature>
<keyword evidence="3" id="KW-0227">DNA damage</keyword>
<keyword evidence="6" id="KW-0234">DNA repair</keyword>
<evidence type="ECO:0000256" key="4">
    <source>
        <dbReference type="ARBA" id="ARBA00022801"/>
    </source>
</evidence>
<accession>A0A2U9IEJ6</accession>
<dbReference type="Proteomes" id="UP000248044">
    <property type="component" value="Chromosome"/>
</dbReference>
<protein>
    <submittedName>
        <fullName evidence="8">Multidrug MFS transporter</fullName>
    </submittedName>
</protein>
<dbReference type="GO" id="GO:0000724">
    <property type="term" value="P:double-strand break repair via homologous recombination"/>
    <property type="evidence" value="ECO:0007669"/>
    <property type="project" value="TreeGrafter"/>
</dbReference>
<dbReference type="GO" id="GO:0000014">
    <property type="term" value="F:single-stranded DNA endodeoxyribonuclease activity"/>
    <property type="evidence" value="ECO:0007669"/>
    <property type="project" value="TreeGrafter"/>
</dbReference>
<organism evidence="8 9">
    <name type="scientific">Acidianus brierleyi</name>
    <dbReference type="NCBI Taxonomy" id="41673"/>
    <lineage>
        <taxon>Archaea</taxon>
        <taxon>Thermoproteota</taxon>
        <taxon>Thermoprotei</taxon>
        <taxon>Sulfolobales</taxon>
        <taxon>Sulfolobaceae</taxon>
        <taxon>Acidianus</taxon>
    </lineage>
</organism>
<evidence type="ECO:0000259" key="7">
    <source>
        <dbReference type="SMART" id="SM00891"/>
    </source>
</evidence>
<evidence type="ECO:0000256" key="2">
    <source>
        <dbReference type="ARBA" id="ARBA00022759"/>
    </source>
</evidence>
<keyword evidence="2" id="KW-0255">Endonuclease</keyword>
<dbReference type="RefSeq" id="WP_110270291.1">
    <property type="nucleotide sequence ID" value="NZ_CP029289.2"/>
</dbReference>
<dbReference type="EMBL" id="CP029289">
    <property type="protein sequence ID" value="AWR94410.1"/>
    <property type="molecule type" value="Genomic_DNA"/>
</dbReference>
<dbReference type="SMART" id="SM00891">
    <property type="entry name" value="ERCC4"/>
    <property type="match status" value="1"/>
</dbReference>
<reference evidence="8 9" key="1">
    <citation type="submission" date="2018-05" db="EMBL/GenBank/DDBJ databases">
        <title>Complete Genome Sequences of Extremely Thermoacidophilic, Metal-Mobilizing Type-Strain Members of the Archaeal Family Sulfolobaceae: Acidianus brierleyi DSM-1651T, Acidianus sulfidivorans DSM-18786T, Metallosphaera hakonensis DSM-7519T, and Metallosphaera prunae DSM-10039T.</title>
        <authorList>
            <person name="Counts J.A."/>
            <person name="Kelly R.M."/>
        </authorList>
    </citation>
    <scope>NUCLEOTIDE SEQUENCE [LARGE SCALE GENOMIC DNA]</scope>
    <source>
        <strain evidence="8 9">DSM 1651</strain>
    </source>
</reference>
<dbReference type="GO" id="GO:0003684">
    <property type="term" value="F:damaged DNA binding"/>
    <property type="evidence" value="ECO:0007669"/>
    <property type="project" value="TreeGrafter"/>
</dbReference>
<gene>
    <name evidence="8" type="ORF">DFR85_07145</name>
</gene>
<keyword evidence="5" id="KW-0238">DNA-binding</keyword>
<dbReference type="SUPFAM" id="SSF52980">
    <property type="entry name" value="Restriction endonuclease-like"/>
    <property type="match status" value="1"/>
</dbReference>
<dbReference type="Gene3D" id="3.40.50.10130">
    <property type="match status" value="1"/>
</dbReference>
<keyword evidence="4" id="KW-0378">Hydrolase</keyword>
<dbReference type="Pfam" id="PF02732">
    <property type="entry name" value="ERCC4"/>
    <property type="match status" value="1"/>
</dbReference>